<dbReference type="Proteomes" id="UP000383932">
    <property type="component" value="Unassembled WGS sequence"/>
</dbReference>
<dbReference type="EMBL" id="SSOP01001206">
    <property type="protein sequence ID" value="KAB5587330.1"/>
    <property type="molecule type" value="Genomic_DNA"/>
</dbReference>
<feature type="compositionally biased region" description="Polar residues" evidence="1">
    <location>
        <begin position="102"/>
        <end position="111"/>
    </location>
</feature>
<evidence type="ECO:0000256" key="1">
    <source>
        <dbReference type="SAM" id="MobiDB-lite"/>
    </source>
</evidence>
<sequence>MRTTHVPVAPTLSHAPVAAAVSRTTATAAPTPMPVTNAHALATANVPPPVPTYSAPTQAQPAPIFDCGLDVTSANPLPNSHSASNRPYPRMRAPAAIIALSNGTVPSTTSDMDLATGPNEQPDARVTTPVTLPANSIESGSDSGSDSGDSDVTEVAAGPAETQENAKGAKRGKKVS</sequence>
<accession>A0A5N5Q5K8</accession>
<organism evidence="2 3">
    <name type="scientific">Ceratobasidium theobromae</name>
    <dbReference type="NCBI Taxonomy" id="1582974"/>
    <lineage>
        <taxon>Eukaryota</taxon>
        <taxon>Fungi</taxon>
        <taxon>Dikarya</taxon>
        <taxon>Basidiomycota</taxon>
        <taxon>Agaricomycotina</taxon>
        <taxon>Agaricomycetes</taxon>
        <taxon>Cantharellales</taxon>
        <taxon>Ceratobasidiaceae</taxon>
        <taxon>Ceratobasidium</taxon>
    </lineage>
</organism>
<keyword evidence="3" id="KW-1185">Reference proteome</keyword>
<evidence type="ECO:0000313" key="2">
    <source>
        <dbReference type="EMBL" id="KAB5587330.1"/>
    </source>
</evidence>
<name>A0A5N5Q5K8_9AGAM</name>
<dbReference type="AlphaFoldDB" id="A0A5N5Q5K8"/>
<protein>
    <submittedName>
        <fullName evidence="2">Uncharacterized protein</fullName>
    </submittedName>
</protein>
<gene>
    <name evidence="2" type="ORF">CTheo_9236</name>
</gene>
<feature type="region of interest" description="Disordered" evidence="1">
    <location>
        <begin position="102"/>
        <end position="176"/>
    </location>
</feature>
<reference evidence="2 3" key="1">
    <citation type="journal article" date="2019" name="Fungal Biol. Biotechnol.">
        <title>Draft genome sequence of fastidious pathogen Ceratobasidium theobromae, which causes vascular-streak dieback in Theobroma cacao.</title>
        <authorList>
            <person name="Ali S.S."/>
            <person name="Asman A."/>
            <person name="Shao J."/>
            <person name="Firmansyah A.P."/>
            <person name="Susilo A.W."/>
            <person name="Rosmana A."/>
            <person name="McMahon P."/>
            <person name="Junaid M."/>
            <person name="Guest D."/>
            <person name="Kheng T.Y."/>
            <person name="Meinhardt L.W."/>
            <person name="Bailey B.A."/>
        </authorList>
    </citation>
    <scope>NUCLEOTIDE SEQUENCE [LARGE SCALE GENOMIC DNA]</scope>
    <source>
        <strain evidence="2 3">CT2</strain>
    </source>
</reference>
<evidence type="ECO:0000313" key="3">
    <source>
        <dbReference type="Proteomes" id="UP000383932"/>
    </source>
</evidence>
<comment type="caution">
    <text evidence="2">The sequence shown here is derived from an EMBL/GenBank/DDBJ whole genome shotgun (WGS) entry which is preliminary data.</text>
</comment>
<proteinExistence type="predicted"/>
<feature type="compositionally biased region" description="Polar residues" evidence="1">
    <location>
        <begin position="128"/>
        <end position="138"/>
    </location>
</feature>